<dbReference type="EMBL" id="BTGB01000009">
    <property type="protein sequence ID" value="GMM47826.1"/>
    <property type="molecule type" value="Genomic_DNA"/>
</dbReference>
<protein>
    <submittedName>
        <fullName evidence="1">Uncharacterized protein</fullName>
    </submittedName>
</protein>
<dbReference type="AlphaFoldDB" id="A0AAV5R985"/>
<evidence type="ECO:0000313" key="2">
    <source>
        <dbReference type="Proteomes" id="UP001378960"/>
    </source>
</evidence>
<gene>
    <name evidence="1" type="ORF">DAPK24_044240</name>
</gene>
<sequence>MAKNGNLGITGSIRYSYNEISFCKGIGFERLKVQEIFNNLLNQLYFETNTKFIEDALGG</sequence>
<keyword evidence="2" id="KW-1185">Reference proteome</keyword>
<evidence type="ECO:0000313" key="1">
    <source>
        <dbReference type="EMBL" id="GMM47826.1"/>
    </source>
</evidence>
<reference evidence="1 2" key="1">
    <citation type="journal article" date="2023" name="Elife">
        <title>Identification of key yeast species and microbe-microbe interactions impacting larval growth of Drosophila in the wild.</title>
        <authorList>
            <person name="Mure A."/>
            <person name="Sugiura Y."/>
            <person name="Maeda R."/>
            <person name="Honda K."/>
            <person name="Sakurai N."/>
            <person name="Takahashi Y."/>
            <person name="Watada M."/>
            <person name="Katoh T."/>
            <person name="Gotoh A."/>
            <person name="Gotoh Y."/>
            <person name="Taniguchi I."/>
            <person name="Nakamura K."/>
            <person name="Hayashi T."/>
            <person name="Katayama T."/>
            <person name="Uemura T."/>
            <person name="Hattori Y."/>
        </authorList>
    </citation>
    <scope>NUCLEOTIDE SEQUENCE [LARGE SCALE GENOMIC DNA]</scope>
    <source>
        <strain evidence="1 2">PK-24</strain>
    </source>
</reference>
<comment type="caution">
    <text evidence="1">The sequence shown here is derived from an EMBL/GenBank/DDBJ whole genome shotgun (WGS) entry which is preliminary data.</text>
</comment>
<organism evidence="1 2">
    <name type="scientific">Pichia kluyveri</name>
    <name type="common">Yeast</name>
    <dbReference type="NCBI Taxonomy" id="36015"/>
    <lineage>
        <taxon>Eukaryota</taxon>
        <taxon>Fungi</taxon>
        <taxon>Dikarya</taxon>
        <taxon>Ascomycota</taxon>
        <taxon>Saccharomycotina</taxon>
        <taxon>Pichiomycetes</taxon>
        <taxon>Pichiales</taxon>
        <taxon>Pichiaceae</taxon>
        <taxon>Pichia</taxon>
    </lineage>
</organism>
<name>A0AAV5R985_PICKL</name>
<accession>A0AAV5R985</accession>
<dbReference type="Proteomes" id="UP001378960">
    <property type="component" value="Unassembled WGS sequence"/>
</dbReference>
<proteinExistence type="predicted"/>